<dbReference type="GO" id="GO:0005737">
    <property type="term" value="C:cytoplasm"/>
    <property type="evidence" value="ECO:0007669"/>
    <property type="project" value="TreeGrafter"/>
</dbReference>
<evidence type="ECO:0000313" key="9">
    <source>
        <dbReference type="Proteomes" id="UP001140949"/>
    </source>
</evidence>
<gene>
    <name evidence="8" type="ORF">M6B38_140290</name>
</gene>
<dbReference type="GO" id="GO:0002939">
    <property type="term" value="P:tRNA N1-guanine methylation"/>
    <property type="evidence" value="ECO:0007669"/>
    <property type="project" value="TreeGrafter"/>
</dbReference>
<accession>A0AAX6FDV6</accession>
<dbReference type="Gene3D" id="3.40.50.150">
    <property type="entry name" value="Vaccinia Virus protein VP39"/>
    <property type="match status" value="1"/>
</dbReference>
<protein>
    <submittedName>
        <fullName evidence="8">tRNA (Guanine(37)-N1)-methyltransferase 2 isoform X1</fullName>
    </submittedName>
</protein>
<dbReference type="InterPro" id="IPR029063">
    <property type="entry name" value="SAM-dependent_MTases_sf"/>
</dbReference>
<dbReference type="Pfam" id="PF02475">
    <property type="entry name" value="TRM5-TYW2_MTfase"/>
    <property type="match status" value="1"/>
</dbReference>
<feature type="region of interest" description="Disordered" evidence="6">
    <location>
        <begin position="177"/>
        <end position="200"/>
    </location>
</feature>
<dbReference type="PROSITE" id="PS51684">
    <property type="entry name" value="SAM_MT_TRM5_TYW2"/>
    <property type="match status" value="1"/>
</dbReference>
<dbReference type="EMBL" id="JANAVB010029818">
    <property type="protein sequence ID" value="KAJ6814181.1"/>
    <property type="molecule type" value="Genomic_DNA"/>
</dbReference>
<dbReference type="PANTHER" id="PTHR23245">
    <property type="entry name" value="TRNA METHYLTRANSFERASE"/>
    <property type="match status" value="1"/>
</dbReference>
<dbReference type="Proteomes" id="UP001140949">
    <property type="component" value="Unassembled WGS sequence"/>
</dbReference>
<dbReference type="PANTHER" id="PTHR23245:SF36">
    <property type="entry name" value="TRNA (GUANINE(37)-N1)-METHYLTRANSFERASE"/>
    <property type="match status" value="1"/>
</dbReference>
<evidence type="ECO:0000256" key="1">
    <source>
        <dbReference type="ARBA" id="ARBA00022490"/>
    </source>
</evidence>
<feature type="compositionally biased region" description="Polar residues" evidence="6">
    <location>
        <begin position="177"/>
        <end position="189"/>
    </location>
</feature>
<dbReference type="CDD" id="cd02440">
    <property type="entry name" value="AdoMet_MTases"/>
    <property type="match status" value="1"/>
</dbReference>
<dbReference type="GO" id="GO:0008175">
    <property type="term" value="F:tRNA methyltransferase activity"/>
    <property type="evidence" value="ECO:0007669"/>
    <property type="project" value="TreeGrafter"/>
</dbReference>
<sequence length="316" mass="35413">MVTEVRQYGATFRLDYSLVYWNSRLEHEHIRLVSQFQTGETICDMFCGIGPFAIPAAQKGCLVYANDLNPDSVHYLRTNAKINKVEDHIRAYNMDARMFMIQLMSPPASETMMETRVPSLNMCENSKSPESGTVISENGRSTGENEILDTEEIVQDDLASIIANGAAKRRAKICDQDQVTEGGSTTAASKKNRSANKRIKSFSSASPKTWEHVDHVIMNLPASALQFLDVFEGLLQRKYWKGPLPWIHCYCFIRSTESEESILAVAEGNIGAKILDPVFHWVRDVAPNKAMFCLSFRLPEASCFKENATENTAQAV</sequence>
<keyword evidence="2" id="KW-0489">Methyltransferase</keyword>
<keyword evidence="5" id="KW-0819">tRNA processing</keyword>
<evidence type="ECO:0000256" key="4">
    <source>
        <dbReference type="ARBA" id="ARBA00022691"/>
    </source>
</evidence>
<dbReference type="AlphaFoldDB" id="A0AAX6FDV6"/>
<keyword evidence="1" id="KW-0963">Cytoplasm</keyword>
<dbReference type="SUPFAM" id="SSF53335">
    <property type="entry name" value="S-adenosyl-L-methionine-dependent methyltransferases"/>
    <property type="match status" value="1"/>
</dbReference>
<evidence type="ECO:0000256" key="3">
    <source>
        <dbReference type="ARBA" id="ARBA00022679"/>
    </source>
</evidence>
<keyword evidence="9" id="KW-1185">Reference proteome</keyword>
<dbReference type="InterPro" id="IPR056743">
    <property type="entry name" value="TRM5-TYW2-like_MTfase"/>
</dbReference>
<organism evidence="8 9">
    <name type="scientific">Iris pallida</name>
    <name type="common">Sweet iris</name>
    <dbReference type="NCBI Taxonomy" id="29817"/>
    <lineage>
        <taxon>Eukaryota</taxon>
        <taxon>Viridiplantae</taxon>
        <taxon>Streptophyta</taxon>
        <taxon>Embryophyta</taxon>
        <taxon>Tracheophyta</taxon>
        <taxon>Spermatophyta</taxon>
        <taxon>Magnoliopsida</taxon>
        <taxon>Liliopsida</taxon>
        <taxon>Asparagales</taxon>
        <taxon>Iridaceae</taxon>
        <taxon>Iridoideae</taxon>
        <taxon>Irideae</taxon>
        <taxon>Iris</taxon>
    </lineage>
</organism>
<evidence type="ECO:0000313" key="8">
    <source>
        <dbReference type="EMBL" id="KAJ6814181.1"/>
    </source>
</evidence>
<keyword evidence="3" id="KW-0808">Transferase</keyword>
<feature type="compositionally biased region" description="Basic residues" evidence="6">
    <location>
        <begin position="190"/>
        <end position="200"/>
    </location>
</feature>
<keyword evidence="4" id="KW-0949">S-adenosyl-L-methionine</keyword>
<evidence type="ECO:0000256" key="2">
    <source>
        <dbReference type="ARBA" id="ARBA00022603"/>
    </source>
</evidence>
<proteinExistence type="predicted"/>
<evidence type="ECO:0000256" key="6">
    <source>
        <dbReference type="SAM" id="MobiDB-lite"/>
    </source>
</evidence>
<reference evidence="8" key="2">
    <citation type="submission" date="2023-04" db="EMBL/GenBank/DDBJ databases">
        <authorList>
            <person name="Bruccoleri R.E."/>
            <person name="Oakeley E.J."/>
            <person name="Faust A.-M."/>
            <person name="Dessus-Babus S."/>
            <person name="Altorfer M."/>
            <person name="Burckhardt D."/>
            <person name="Oertli M."/>
            <person name="Naumann U."/>
            <person name="Petersen F."/>
            <person name="Wong J."/>
        </authorList>
    </citation>
    <scope>NUCLEOTIDE SEQUENCE</scope>
    <source>
        <strain evidence="8">GSM-AAB239-AS_SAM_17_03QT</strain>
        <tissue evidence="8">Leaf</tissue>
    </source>
</reference>
<name>A0AAX6FDV6_IRIPA</name>
<reference evidence="8" key="1">
    <citation type="journal article" date="2023" name="GigaByte">
        <title>Genome assembly of the bearded iris, Iris pallida Lam.</title>
        <authorList>
            <person name="Bruccoleri R.E."/>
            <person name="Oakeley E.J."/>
            <person name="Faust A.M.E."/>
            <person name="Altorfer M."/>
            <person name="Dessus-Babus S."/>
            <person name="Burckhardt D."/>
            <person name="Oertli M."/>
            <person name="Naumann U."/>
            <person name="Petersen F."/>
            <person name="Wong J."/>
        </authorList>
    </citation>
    <scope>NUCLEOTIDE SEQUENCE</scope>
    <source>
        <strain evidence="8">GSM-AAB239-AS_SAM_17_03QT</strain>
    </source>
</reference>
<dbReference type="InterPro" id="IPR030382">
    <property type="entry name" value="MeTrfase_TRM5/TYW2"/>
</dbReference>
<comment type="caution">
    <text evidence="8">The sequence shown here is derived from an EMBL/GenBank/DDBJ whole genome shotgun (WGS) entry which is preliminary data.</text>
</comment>
<feature type="domain" description="SAM-dependent methyltransferase TRM5/TYW2-type" evidence="7">
    <location>
        <begin position="1"/>
        <end position="300"/>
    </location>
</feature>
<evidence type="ECO:0000259" key="7">
    <source>
        <dbReference type="PROSITE" id="PS51684"/>
    </source>
</evidence>
<evidence type="ECO:0000256" key="5">
    <source>
        <dbReference type="ARBA" id="ARBA00022694"/>
    </source>
</evidence>